<comment type="caution">
    <text evidence="1">The sequence shown here is derived from an EMBL/GenBank/DDBJ whole genome shotgun (WGS) entry which is preliminary data.</text>
</comment>
<evidence type="ECO:0000313" key="2">
    <source>
        <dbReference type="Proteomes" id="UP000821845"/>
    </source>
</evidence>
<proteinExistence type="predicted"/>
<keyword evidence="2" id="KW-1185">Reference proteome</keyword>
<dbReference type="Proteomes" id="UP000821845">
    <property type="component" value="Chromosome 2"/>
</dbReference>
<gene>
    <name evidence="1" type="ORF">HPB50_026926</name>
</gene>
<reference evidence="1" key="1">
    <citation type="submission" date="2020-05" db="EMBL/GenBank/DDBJ databases">
        <title>Large-scale comparative analyses of tick genomes elucidate their genetic diversity and vector capacities.</title>
        <authorList>
            <person name="Jia N."/>
            <person name="Wang J."/>
            <person name="Shi W."/>
            <person name="Du L."/>
            <person name="Sun Y."/>
            <person name="Zhan W."/>
            <person name="Jiang J."/>
            <person name="Wang Q."/>
            <person name="Zhang B."/>
            <person name="Ji P."/>
            <person name="Sakyi L.B."/>
            <person name="Cui X."/>
            <person name="Yuan T."/>
            <person name="Jiang B."/>
            <person name="Yang W."/>
            <person name="Lam T.T.-Y."/>
            <person name="Chang Q."/>
            <person name="Ding S."/>
            <person name="Wang X."/>
            <person name="Zhu J."/>
            <person name="Ruan X."/>
            <person name="Zhao L."/>
            <person name="Wei J."/>
            <person name="Que T."/>
            <person name="Du C."/>
            <person name="Cheng J."/>
            <person name="Dai P."/>
            <person name="Han X."/>
            <person name="Huang E."/>
            <person name="Gao Y."/>
            <person name="Liu J."/>
            <person name="Shao H."/>
            <person name="Ye R."/>
            <person name="Li L."/>
            <person name="Wei W."/>
            <person name="Wang X."/>
            <person name="Wang C."/>
            <person name="Yang T."/>
            <person name="Huo Q."/>
            <person name="Li W."/>
            <person name="Guo W."/>
            <person name="Chen H."/>
            <person name="Zhou L."/>
            <person name="Ni X."/>
            <person name="Tian J."/>
            <person name="Zhou Y."/>
            <person name="Sheng Y."/>
            <person name="Liu T."/>
            <person name="Pan Y."/>
            <person name="Xia L."/>
            <person name="Li J."/>
            <person name="Zhao F."/>
            <person name="Cao W."/>
        </authorList>
    </citation>
    <scope>NUCLEOTIDE SEQUENCE</scope>
    <source>
        <strain evidence="1">Hyas-2018</strain>
    </source>
</reference>
<dbReference type="EMBL" id="CM023482">
    <property type="protein sequence ID" value="KAH6940341.1"/>
    <property type="molecule type" value="Genomic_DNA"/>
</dbReference>
<organism evidence="1 2">
    <name type="scientific">Hyalomma asiaticum</name>
    <name type="common">Tick</name>
    <dbReference type="NCBI Taxonomy" id="266040"/>
    <lineage>
        <taxon>Eukaryota</taxon>
        <taxon>Metazoa</taxon>
        <taxon>Ecdysozoa</taxon>
        <taxon>Arthropoda</taxon>
        <taxon>Chelicerata</taxon>
        <taxon>Arachnida</taxon>
        <taxon>Acari</taxon>
        <taxon>Parasitiformes</taxon>
        <taxon>Ixodida</taxon>
        <taxon>Ixodoidea</taxon>
        <taxon>Ixodidae</taxon>
        <taxon>Hyalomminae</taxon>
        <taxon>Hyalomma</taxon>
    </lineage>
</organism>
<name>A0ACB7T2J6_HYAAI</name>
<accession>A0ACB7T2J6</accession>
<evidence type="ECO:0000313" key="1">
    <source>
        <dbReference type="EMBL" id="KAH6940341.1"/>
    </source>
</evidence>
<sequence>MKKKRAAAAEAPYTGIHCSWLLAFASPLSGELACLGTGNGLYYEFPEAETSLFQKHIRLVRKKSRGSGGAAHTFVSARSADVASAADSSVLAPPKIPTYRYRRRRRGPTDGSIKAAPRIHTLGMLVVQEKRPWPRRREVTRSAARPNTRLWCVFVTGVCRPGSLRVRATQRRPAINIGDPATWRRLLLLEVQPSGELQDPCTGATTGRRHGKVSFTLFKAAAVDIISPRRISRSVLLLSRQPT</sequence>
<protein>
    <submittedName>
        <fullName evidence="1">Uncharacterized protein</fullName>
    </submittedName>
</protein>